<evidence type="ECO:0000313" key="4">
    <source>
        <dbReference type="Proteomes" id="UP000437824"/>
    </source>
</evidence>
<dbReference type="CDD" id="cd07710">
    <property type="entry name" value="arylsulfatase_Sdsa1-like_MBL-fold"/>
    <property type="match status" value="1"/>
</dbReference>
<dbReference type="SUPFAM" id="SSF56281">
    <property type="entry name" value="Metallo-hydrolase/oxidoreductase"/>
    <property type="match status" value="1"/>
</dbReference>
<keyword evidence="3" id="KW-0378">Hydrolase</keyword>
<reference evidence="3 4" key="1">
    <citation type="submission" date="2019-11" db="EMBL/GenBank/DDBJ databases">
        <title>Draft genome sequence of Blautia luti DSM 14534T, isolated from human stool.</title>
        <authorList>
            <person name="Ortiz R."/>
            <person name="Melis-Arcos F."/>
            <person name="Covarrubias P."/>
            <person name="Cardenas J.P."/>
            <person name="Perez-Donoso J."/>
            <person name="Almonacid D."/>
        </authorList>
    </citation>
    <scope>NUCLEOTIDE SEQUENCE [LARGE SCALE GENOMIC DNA]</scope>
    <source>
        <strain evidence="3 4">DSM 14534</strain>
    </source>
</reference>
<sequence>MKRKKVITMIATALAFTMTVCGSSTAIAASELTAESKPATQYTIDANQEVYALLDFEDTTEFENATKGLLASPDTLDICDENGKVVWSQTAYAFLDQDAPDTANPSLWRDTQLNHIYGLFEVTDGIYQVRGYDMSNVTFIKGDTGWIVVDPLMSVECAQAALALVEENLGAFPVKAVIYSHSHVDHFGGVKGIVSEEEVQAGNVQVIAPEGFEKHAVSENIYAGTAMGRRASYQYGTMLDGGETGSLAIGIGMGQSKGRTSYISPTLRRGWHRPLQRFIHQM</sequence>
<proteinExistence type="predicted"/>
<dbReference type="GO" id="GO:0030288">
    <property type="term" value="C:outer membrane-bounded periplasmic space"/>
    <property type="evidence" value="ECO:0007669"/>
    <property type="project" value="TreeGrafter"/>
</dbReference>
<feature type="signal peptide" evidence="1">
    <location>
        <begin position="1"/>
        <end position="28"/>
    </location>
</feature>
<protein>
    <submittedName>
        <fullName evidence="3">MBL fold metallo-hydrolase</fullName>
    </submittedName>
</protein>
<organism evidence="3 4">
    <name type="scientific">Blautia luti DSM 14534 = JCM 17040</name>
    <dbReference type="NCBI Taxonomy" id="649762"/>
    <lineage>
        <taxon>Bacteria</taxon>
        <taxon>Bacillati</taxon>
        <taxon>Bacillota</taxon>
        <taxon>Clostridia</taxon>
        <taxon>Lachnospirales</taxon>
        <taxon>Lachnospiraceae</taxon>
        <taxon>Blautia</taxon>
    </lineage>
</organism>
<accession>A0A844GJ10</accession>
<dbReference type="InterPro" id="IPR036866">
    <property type="entry name" value="RibonucZ/Hydroxyglut_hydro"/>
</dbReference>
<dbReference type="InterPro" id="IPR044097">
    <property type="entry name" value="Bds1/SdsA1_MBL-fold"/>
</dbReference>
<dbReference type="PANTHER" id="PTHR43223">
    <property type="entry name" value="ALKYL/ARYL-SULFATASE"/>
    <property type="match status" value="1"/>
</dbReference>
<feature type="chain" id="PRO_5032277658" evidence="1">
    <location>
        <begin position="29"/>
        <end position="282"/>
    </location>
</feature>
<comment type="caution">
    <text evidence="3">The sequence shown here is derived from an EMBL/GenBank/DDBJ whole genome shotgun (WGS) entry which is preliminary data.</text>
</comment>
<keyword evidence="1" id="KW-0732">Signal</keyword>
<dbReference type="EMBL" id="WMBC01000001">
    <property type="protein sequence ID" value="MTD60054.1"/>
    <property type="molecule type" value="Genomic_DNA"/>
</dbReference>
<dbReference type="RefSeq" id="WP_154779590.1">
    <property type="nucleotide sequence ID" value="NZ_WMBC01000001.1"/>
</dbReference>
<dbReference type="InterPro" id="IPR052195">
    <property type="entry name" value="Bact_Alkyl/Aryl-Sulfatase"/>
</dbReference>
<feature type="domain" description="Metallo-beta-lactamase" evidence="2">
    <location>
        <begin position="132"/>
        <end position="225"/>
    </location>
</feature>
<name>A0A844GJ10_9FIRM</name>
<dbReference type="InterPro" id="IPR001279">
    <property type="entry name" value="Metallo-B-lactamas"/>
</dbReference>
<dbReference type="Gene3D" id="3.60.15.30">
    <property type="entry name" value="Metallo-beta-lactamase domain"/>
    <property type="match status" value="1"/>
</dbReference>
<dbReference type="GO" id="GO:0018741">
    <property type="term" value="F:linear primary-alkylsulfatase activity"/>
    <property type="evidence" value="ECO:0007669"/>
    <property type="project" value="InterPro"/>
</dbReference>
<dbReference type="Proteomes" id="UP000437824">
    <property type="component" value="Unassembled WGS sequence"/>
</dbReference>
<evidence type="ECO:0000313" key="3">
    <source>
        <dbReference type="EMBL" id="MTD60054.1"/>
    </source>
</evidence>
<dbReference type="PANTHER" id="PTHR43223:SF1">
    <property type="entry name" value="ALKYL_ARYL-SULFATASE BDS1"/>
    <property type="match status" value="1"/>
</dbReference>
<dbReference type="Pfam" id="PF00753">
    <property type="entry name" value="Lactamase_B"/>
    <property type="match status" value="1"/>
</dbReference>
<gene>
    <name evidence="3" type="ORF">GKZ57_01940</name>
</gene>
<evidence type="ECO:0000259" key="2">
    <source>
        <dbReference type="Pfam" id="PF00753"/>
    </source>
</evidence>
<dbReference type="AlphaFoldDB" id="A0A844GJ10"/>
<evidence type="ECO:0000256" key="1">
    <source>
        <dbReference type="SAM" id="SignalP"/>
    </source>
</evidence>
<dbReference type="GO" id="GO:0018909">
    <property type="term" value="P:dodecyl sulfate metabolic process"/>
    <property type="evidence" value="ECO:0007669"/>
    <property type="project" value="InterPro"/>
</dbReference>